<dbReference type="AlphaFoldDB" id="A0A1G6VBU8"/>
<evidence type="ECO:0000256" key="4">
    <source>
        <dbReference type="ARBA" id="ARBA00022989"/>
    </source>
</evidence>
<accession>A0A1G6VBU8</accession>
<feature type="transmembrane region" description="Helical" evidence="6">
    <location>
        <begin position="60"/>
        <end position="82"/>
    </location>
</feature>
<dbReference type="Proteomes" id="UP000199501">
    <property type="component" value="Unassembled WGS sequence"/>
</dbReference>
<dbReference type="PANTHER" id="PTHR43124:SF3">
    <property type="entry name" value="CHLORAMPHENICOL EFFLUX PUMP RV0191"/>
    <property type="match status" value="1"/>
</dbReference>
<sequence>MMVRAVAESTASLALAVQVTVATGQVDRKRMLCLLMVVLAVADFLAAAAPAYWAMLLSRVLVGFVIGAFWSIGAGLAARLVAPEHVGRATAIIFSSVPLGSVLGVPAGTLIGDVWGWRAAFVAMGVLTVGVFAALLAFVPSLPPETPTRLSVLRDMLRVPETRVGLAVTFLIVMAHFGTYTYVTPFLEQVTGSSSGAITVYLLLYGAAGIVGNFVAGPRVGQSTRAAFMTVAAMLAAATLLLPLLGVTAVGAVALLIVWGLAYGAVPVCSQTWFAKAAPHVPEAASVLFTSSFQATISIGALLGGWVLDATSPSVVMVLGGCAAVLAVLTVALFSKPGRLT</sequence>
<reference evidence="9" key="1">
    <citation type="submission" date="2016-10" db="EMBL/GenBank/DDBJ databases">
        <authorList>
            <person name="Varghese N."/>
            <person name="Submissions S."/>
        </authorList>
    </citation>
    <scope>NUCLEOTIDE SEQUENCE [LARGE SCALE GENOMIC DNA]</scope>
    <source>
        <strain evidence="9">IBRC-M 10403</strain>
    </source>
</reference>
<dbReference type="OrthoDB" id="9814237at2"/>
<dbReference type="Pfam" id="PF07690">
    <property type="entry name" value="MFS_1"/>
    <property type="match status" value="1"/>
</dbReference>
<feature type="transmembrane region" description="Helical" evidence="6">
    <location>
        <begin position="32"/>
        <end position="54"/>
    </location>
</feature>
<dbReference type="SUPFAM" id="SSF103473">
    <property type="entry name" value="MFS general substrate transporter"/>
    <property type="match status" value="1"/>
</dbReference>
<evidence type="ECO:0000256" key="3">
    <source>
        <dbReference type="ARBA" id="ARBA00022692"/>
    </source>
</evidence>
<dbReference type="PANTHER" id="PTHR43124">
    <property type="entry name" value="PURINE EFFLUX PUMP PBUE"/>
    <property type="match status" value="1"/>
</dbReference>
<keyword evidence="2" id="KW-1003">Cell membrane</keyword>
<evidence type="ECO:0000256" key="5">
    <source>
        <dbReference type="ARBA" id="ARBA00023136"/>
    </source>
</evidence>
<feature type="transmembrane region" description="Helical" evidence="6">
    <location>
        <begin position="227"/>
        <end position="246"/>
    </location>
</feature>
<keyword evidence="4 6" id="KW-1133">Transmembrane helix</keyword>
<keyword evidence="3 6" id="KW-0812">Transmembrane</keyword>
<feature type="transmembrane region" description="Helical" evidence="6">
    <location>
        <begin position="195"/>
        <end position="215"/>
    </location>
</feature>
<feature type="transmembrane region" description="Helical" evidence="6">
    <location>
        <begin position="117"/>
        <end position="143"/>
    </location>
</feature>
<gene>
    <name evidence="8" type="ORF">SAMN05216174_11221</name>
</gene>
<organism evidence="8 9">
    <name type="scientific">Actinokineospora iranica</name>
    <dbReference type="NCBI Taxonomy" id="1271860"/>
    <lineage>
        <taxon>Bacteria</taxon>
        <taxon>Bacillati</taxon>
        <taxon>Actinomycetota</taxon>
        <taxon>Actinomycetes</taxon>
        <taxon>Pseudonocardiales</taxon>
        <taxon>Pseudonocardiaceae</taxon>
        <taxon>Actinokineospora</taxon>
    </lineage>
</organism>
<dbReference type="InterPro" id="IPR036259">
    <property type="entry name" value="MFS_trans_sf"/>
</dbReference>
<comment type="subcellular location">
    <subcellularLocation>
        <location evidence="1">Cell membrane</location>
        <topology evidence="1">Multi-pass membrane protein</topology>
    </subcellularLocation>
</comment>
<evidence type="ECO:0000259" key="7">
    <source>
        <dbReference type="PROSITE" id="PS50850"/>
    </source>
</evidence>
<feature type="transmembrane region" description="Helical" evidence="6">
    <location>
        <begin position="287"/>
        <end position="308"/>
    </location>
</feature>
<dbReference type="GO" id="GO:0022857">
    <property type="term" value="F:transmembrane transporter activity"/>
    <property type="evidence" value="ECO:0007669"/>
    <property type="project" value="InterPro"/>
</dbReference>
<feature type="transmembrane region" description="Helical" evidence="6">
    <location>
        <begin position="314"/>
        <end position="334"/>
    </location>
</feature>
<feature type="transmembrane region" description="Helical" evidence="6">
    <location>
        <begin position="252"/>
        <end position="275"/>
    </location>
</feature>
<dbReference type="PROSITE" id="PS50850">
    <property type="entry name" value="MFS"/>
    <property type="match status" value="1"/>
</dbReference>
<dbReference type="GO" id="GO:0005886">
    <property type="term" value="C:plasma membrane"/>
    <property type="evidence" value="ECO:0007669"/>
    <property type="project" value="UniProtKB-SubCell"/>
</dbReference>
<name>A0A1G6VBU8_9PSEU</name>
<dbReference type="CDD" id="cd17324">
    <property type="entry name" value="MFS_NepI_like"/>
    <property type="match status" value="1"/>
</dbReference>
<evidence type="ECO:0000256" key="1">
    <source>
        <dbReference type="ARBA" id="ARBA00004651"/>
    </source>
</evidence>
<keyword evidence="5 6" id="KW-0472">Membrane</keyword>
<proteinExistence type="predicted"/>
<dbReference type="InterPro" id="IPR020846">
    <property type="entry name" value="MFS_dom"/>
</dbReference>
<evidence type="ECO:0000256" key="2">
    <source>
        <dbReference type="ARBA" id="ARBA00022475"/>
    </source>
</evidence>
<feature type="transmembrane region" description="Helical" evidence="6">
    <location>
        <begin position="89"/>
        <end position="111"/>
    </location>
</feature>
<dbReference type="InterPro" id="IPR050189">
    <property type="entry name" value="MFS_Efflux_Transporters"/>
</dbReference>
<evidence type="ECO:0000256" key="6">
    <source>
        <dbReference type="SAM" id="Phobius"/>
    </source>
</evidence>
<evidence type="ECO:0000313" key="9">
    <source>
        <dbReference type="Proteomes" id="UP000199501"/>
    </source>
</evidence>
<dbReference type="Gene3D" id="1.20.1250.20">
    <property type="entry name" value="MFS general substrate transporter like domains"/>
    <property type="match status" value="1"/>
</dbReference>
<feature type="domain" description="Major facilitator superfamily (MFS) profile" evidence="7">
    <location>
        <begin position="1"/>
        <end position="339"/>
    </location>
</feature>
<protein>
    <submittedName>
        <fullName evidence="8">Predicted arabinose efflux permease, MFS family</fullName>
    </submittedName>
</protein>
<dbReference type="STRING" id="1271860.SAMN05216174_11221"/>
<dbReference type="InterPro" id="IPR011701">
    <property type="entry name" value="MFS"/>
</dbReference>
<feature type="transmembrane region" description="Helical" evidence="6">
    <location>
        <begin position="164"/>
        <end position="183"/>
    </location>
</feature>
<dbReference type="EMBL" id="FMZZ01000012">
    <property type="protein sequence ID" value="SDD50487.1"/>
    <property type="molecule type" value="Genomic_DNA"/>
</dbReference>
<evidence type="ECO:0000313" key="8">
    <source>
        <dbReference type="EMBL" id="SDD50487.1"/>
    </source>
</evidence>
<keyword evidence="9" id="KW-1185">Reference proteome</keyword>